<evidence type="ECO:0000313" key="4">
    <source>
        <dbReference type="Proteomes" id="UP000005237"/>
    </source>
</evidence>
<dbReference type="EnsemblMetazoa" id="CJA18198a.1">
    <property type="protein sequence ID" value="CJA18198a.1"/>
    <property type="gene ID" value="WBGene00137401"/>
</dbReference>
<evidence type="ECO:0000256" key="1">
    <source>
        <dbReference type="SAM" id="SignalP"/>
    </source>
</evidence>
<dbReference type="CDD" id="cd00109">
    <property type="entry name" value="Kunitz-type"/>
    <property type="match status" value="1"/>
</dbReference>
<accession>A0A8R1E0M8</accession>
<feature type="domain" description="BPTI/Kunitz inhibitor" evidence="2">
    <location>
        <begin position="21"/>
        <end position="75"/>
    </location>
</feature>
<dbReference type="InterPro" id="IPR036880">
    <property type="entry name" value="Kunitz_BPTI_sf"/>
</dbReference>
<protein>
    <submittedName>
        <fullName evidence="3">BPTI/Kunitz inhibitor domain-containing protein</fullName>
    </submittedName>
</protein>
<keyword evidence="1" id="KW-0732">Signal</keyword>
<dbReference type="AlphaFoldDB" id="A0A8R1E0M8"/>
<dbReference type="Pfam" id="PF00014">
    <property type="entry name" value="Kunitz_BPTI"/>
    <property type="match status" value="1"/>
</dbReference>
<dbReference type="PANTHER" id="PTHR47248">
    <property type="entry name" value="PROTEIN CBG06772"/>
    <property type="match status" value="1"/>
</dbReference>
<dbReference type="InterPro" id="IPR002223">
    <property type="entry name" value="Kunitz_BPTI"/>
</dbReference>
<keyword evidence="4" id="KW-1185">Reference proteome</keyword>
<name>A0A8R1E0M8_CAEJA</name>
<dbReference type="InterPro" id="IPR020901">
    <property type="entry name" value="Prtase_inh_Kunz-CS"/>
</dbReference>
<dbReference type="PROSITE" id="PS00280">
    <property type="entry name" value="BPTI_KUNITZ_1"/>
    <property type="match status" value="1"/>
</dbReference>
<evidence type="ECO:0000313" key="3">
    <source>
        <dbReference type="EnsemblMetazoa" id="CJA18198a.1"/>
    </source>
</evidence>
<feature type="chain" id="PRO_5035796547" evidence="1">
    <location>
        <begin position="17"/>
        <end position="198"/>
    </location>
</feature>
<dbReference type="PROSITE" id="PS50279">
    <property type="entry name" value="BPTI_KUNITZ_2"/>
    <property type="match status" value="1"/>
</dbReference>
<dbReference type="Proteomes" id="UP000005237">
    <property type="component" value="Unassembled WGS sequence"/>
</dbReference>
<proteinExistence type="predicted"/>
<sequence length="198" mass="21374">MLTFLFFSVLIGFLTAHGPGCFLPLVPGTSIGCKNAPSLRYHFDPDLNVCHTFHYNGCGGNINNYKTPGDCYKNCVGDPSELPQGAGDWLHERKYFQCSLGKKPIFNNNGSPTCPLSDTGDGCDSDAATCVNLYTMGLCCNKTVEFGFAADQTATCLSGKSRYQIDGKSVLAKICDDLTCPNGYSCEQGNFFVSCCQD</sequence>
<dbReference type="Gene3D" id="4.10.410.10">
    <property type="entry name" value="Pancreatic trypsin inhibitor Kunitz domain"/>
    <property type="match status" value="1"/>
</dbReference>
<dbReference type="InterPro" id="IPR052861">
    <property type="entry name" value="BPTI/Kunitz_domain"/>
</dbReference>
<evidence type="ECO:0000259" key="2">
    <source>
        <dbReference type="PROSITE" id="PS50279"/>
    </source>
</evidence>
<dbReference type="PANTHER" id="PTHR47248:SF5">
    <property type="entry name" value="BPTI_KUNITZ INHIBITOR DOMAIN-CONTAINING PROTEIN"/>
    <property type="match status" value="1"/>
</dbReference>
<feature type="signal peptide" evidence="1">
    <location>
        <begin position="1"/>
        <end position="16"/>
    </location>
</feature>
<dbReference type="GO" id="GO:0004867">
    <property type="term" value="F:serine-type endopeptidase inhibitor activity"/>
    <property type="evidence" value="ECO:0007669"/>
    <property type="project" value="InterPro"/>
</dbReference>
<dbReference type="SMART" id="SM00131">
    <property type="entry name" value="KU"/>
    <property type="match status" value="1"/>
</dbReference>
<dbReference type="SUPFAM" id="SSF57362">
    <property type="entry name" value="BPTI-like"/>
    <property type="match status" value="1"/>
</dbReference>
<reference evidence="4" key="1">
    <citation type="submission" date="2010-08" db="EMBL/GenBank/DDBJ databases">
        <authorList>
            <consortium name="Caenorhabditis japonica Sequencing Consortium"/>
            <person name="Wilson R.K."/>
        </authorList>
    </citation>
    <scope>NUCLEOTIDE SEQUENCE [LARGE SCALE GENOMIC DNA]</scope>
    <source>
        <strain evidence="4">DF5081</strain>
    </source>
</reference>
<reference evidence="3" key="2">
    <citation type="submission" date="2022-06" db="UniProtKB">
        <authorList>
            <consortium name="EnsemblMetazoa"/>
        </authorList>
    </citation>
    <scope>IDENTIFICATION</scope>
    <source>
        <strain evidence="3">DF5081</strain>
    </source>
</reference>
<organism evidence="3 4">
    <name type="scientific">Caenorhabditis japonica</name>
    <dbReference type="NCBI Taxonomy" id="281687"/>
    <lineage>
        <taxon>Eukaryota</taxon>
        <taxon>Metazoa</taxon>
        <taxon>Ecdysozoa</taxon>
        <taxon>Nematoda</taxon>
        <taxon>Chromadorea</taxon>
        <taxon>Rhabditida</taxon>
        <taxon>Rhabditina</taxon>
        <taxon>Rhabditomorpha</taxon>
        <taxon>Rhabditoidea</taxon>
        <taxon>Rhabditidae</taxon>
        <taxon>Peloderinae</taxon>
        <taxon>Caenorhabditis</taxon>
    </lineage>
</organism>